<comment type="catalytic activity">
    <reaction evidence="16">
        <text>12-(9Z-hexadecenoyloxy)-octadecanoate + H2O = 12-hydroxyoctadecanoate + (9Z)-hexadecenoate + H(+)</text>
        <dbReference type="Rhea" id="RHEA:52072"/>
        <dbReference type="ChEBI" id="CHEBI:15377"/>
        <dbReference type="ChEBI" id="CHEBI:15378"/>
        <dbReference type="ChEBI" id="CHEBI:32372"/>
        <dbReference type="ChEBI" id="CHEBI:84201"/>
        <dbReference type="ChEBI" id="CHEBI:136312"/>
    </reaction>
    <physiologicalReaction direction="left-to-right" evidence="16">
        <dbReference type="Rhea" id="RHEA:52073"/>
    </physiologicalReaction>
</comment>
<comment type="similarity">
    <text evidence="3">Belongs to the AIG1 family.</text>
</comment>
<comment type="caution">
    <text evidence="18">The sequence shown here is derived from an EMBL/GenBank/DDBJ whole genome shotgun (WGS) entry which is preliminary data.</text>
</comment>
<evidence type="ECO:0000256" key="6">
    <source>
        <dbReference type="ARBA" id="ARBA00023136"/>
    </source>
</evidence>
<comment type="catalytic activity">
    <reaction evidence="11">
        <text>12-(9Z-octadecenoyloxy)-octadecanoate + H2O = 12-hydroxyoctadecanoate + (9Z)-octadecenoate + H(+)</text>
        <dbReference type="Rhea" id="RHEA:52060"/>
        <dbReference type="ChEBI" id="CHEBI:15377"/>
        <dbReference type="ChEBI" id="CHEBI:15378"/>
        <dbReference type="ChEBI" id="CHEBI:30823"/>
        <dbReference type="ChEBI" id="CHEBI:84201"/>
        <dbReference type="ChEBI" id="CHEBI:136302"/>
    </reaction>
    <physiologicalReaction direction="left-to-right" evidence="11">
        <dbReference type="Rhea" id="RHEA:52061"/>
    </physiologicalReaction>
</comment>
<organism evidence="18 19">
    <name type="scientific">Eumeta variegata</name>
    <name type="common">Bagworm moth</name>
    <name type="synonym">Eumeta japonica</name>
    <dbReference type="NCBI Taxonomy" id="151549"/>
    <lineage>
        <taxon>Eukaryota</taxon>
        <taxon>Metazoa</taxon>
        <taxon>Ecdysozoa</taxon>
        <taxon>Arthropoda</taxon>
        <taxon>Hexapoda</taxon>
        <taxon>Insecta</taxon>
        <taxon>Pterygota</taxon>
        <taxon>Neoptera</taxon>
        <taxon>Endopterygota</taxon>
        <taxon>Lepidoptera</taxon>
        <taxon>Glossata</taxon>
        <taxon>Ditrysia</taxon>
        <taxon>Tineoidea</taxon>
        <taxon>Psychidae</taxon>
        <taxon>Oiketicinae</taxon>
        <taxon>Eumeta</taxon>
    </lineage>
</organism>
<accession>A0A4C1TRV2</accession>
<keyword evidence="5 17" id="KW-1133">Transmembrane helix</keyword>
<keyword evidence="19" id="KW-1185">Reference proteome</keyword>
<comment type="catalytic activity">
    <reaction evidence="10">
        <text>12-octadecanoyloxy-octadecanoate + H2O = 12-hydroxyoctadecanoate + octadecanoate + H(+)</text>
        <dbReference type="Rhea" id="RHEA:52080"/>
        <dbReference type="ChEBI" id="CHEBI:15377"/>
        <dbReference type="ChEBI" id="CHEBI:15378"/>
        <dbReference type="ChEBI" id="CHEBI:25629"/>
        <dbReference type="ChEBI" id="CHEBI:84201"/>
        <dbReference type="ChEBI" id="CHEBI:136330"/>
    </reaction>
    <physiologicalReaction direction="left-to-right" evidence="10">
        <dbReference type="Rhea" id="RHEA:52081"/>
    </physiologicalReaction>
</comment>
<dbReference type="OrthoDB" id="1898221at2759"/>
<evidence type="ECO:0000256" key="12">
    <source>
        <dbReference type="ARBA" id="ARBA00048800"/>
    </source>
</evidence>
<comment type="catalytic activity">
    <reaction evidence="9">
        <text>9-hexadecanoyloxy-octadecanoate + H2O = 9-hydroxy-octadecanoate + hexadecanoate + H(+)</text>
        <dbReference type="Rhea" id="RHEA:52052"/>
        <dbReference type="ChEBI" id="CHEBI:7896"/>
        <dbReference type="ChEBI" id="CHEBI:15377"/>
        <dbReference type="ChEBI" id="CHEBI:15378"/>
        <dbReference type="ChEBI" id="CHEBI:83670"/>
        <dbReference type="ChEBI" id="CHEBI:136286"/>
    </reaction>
    <physiologicalReaction direction="left-to-right" evidence="9">
        <dbReference type="Rhea" id="RHEA:52053"/>
    </physiologicalReaction>
</comment>
<comment type="catalytic activity">
    <reaction evidence="14">
        <text>13-(9Z-octadecenoyloxy)-octadecanoate + H2O = 13-hydroxy-octadecanoate + (9Z)-octadecenoate + H(+)</text>
        <dbReference type="Rhea" id="RHEA:52064"/>
        <dbReference type="ChEBI" id="CHEBI:15377"/>
        <dbReference type="ChEBI" id="CHEBI:15378"/>
        <dbReference type="ChEBI" id="CHEBI:30823"/>
        <dbReference type="ChEBI" id="CHEBI:136303"/>
        <dbReference type="ChEBI" id="CHEBI:136304"/>
    </reaction>
    <physiologicalReaction direction="left-to-right" evidence="14">
        <dbReference type="Rhea" id="RHEA:52065"/>
    </physiologicalReaction>
</comment>
<comment type="subcellular location">
    <subcellularLocation>
        <location evidence="2">Endomembrane system</location>
        <topology evidence="2">Multi-pass membrane protein</topology>
    </subcellularLocation>
</comment>
<evidence type="ECO:0000256" key="10">
    <source>
        <dbReference type="ARBA" id="ARBA00048680"/>
    </source>
</evidence>
<dbReference type="Pfam" id="PF04750">
    <property type="entry name" value="Far-17a_AIG1"/>
    <property type="match status" value="1"/>
</dbReference>
<dbReference type="PANTHER" id="PTHR10989:SF16">
    <property type="entry name" value="AT02829P-RELATED"/>
    <property type="match status" value="1"/>
</dbReference>
<protein>
    <submittedName>
        <fullName evidence="18">Androgen-dependent TFPI-regulating protein</fullName>
    </submittedName>
</protein>
<dbReference type="GO" id="GO:0012505">
    <property type="term" value="C:endomembrane system"/>
    <property type="evidence" value="ECO:0007669"/>
    <property type="project" value="UniProtKB-SubCell"/>
</dbReference>
<evidence type="ECO:0000313" key="18">
    <source>
        <dbReference type="EMBL" id="GBP16731.1"/>
    </source>
</evidence>
<evidence type="ECO:0000256" key="9">
    <source>
        <dbReference type="ARBA" id="ARBA00047863"/>
    </source>
</evidence>
<comment type="catalytic activity">
    <reaction evidence="7">
        <text>12-hexadecanoyloxy-octadecanoate + H2O = 12-hydroxyoctadecanoate + hexadecanoate + H(+)</text>
        <dbReference type="Rhea" id="RHEA:52056"/>
        <dbReference type="ChEBI" id="CHEBI:7896"/>
        <dbReference type="ChEBI" id="CHEBI:15377"/>
        <dbReference type="ChEBI" id="CHEBI:15378"/>
        <dbReference type="ChEBI" id="CHEBI:83677"/>
        <dbReference type="ChEBI" id="CHEBI:84201"/>
    </reaction>
    <physiologicalReaction direction="left-to-right" evidence="7">
        <dbReference type="Rhea" id="RHEA:52057"/>
    </physiologicalReaction>
</comment>
<evidence type="ECO:0000256" key="4">
    <source>
        <dbReference type="ARBA" id="ARBA00022692"/>
    </source>
</evidence>
<name>A0A4C1TRV2_EUMVA</name>
<evidence type="ECO:0000256" key="3">
    <source>
        <dbReference type="ARBA" id="ARBA00009300"/>
    </source>
</evidence>
<dbReference type="PANTHER" id="PTHR10989">
    <property type="entry name" value="ANDROGEN-INDUCED PROTEIN 1-RELATED"/>
    <property type="match status" value="1"/>
</dbReference>
<evidence type="ECO:0000256" key="16">
    <source>
        <dbReference type="ARBA" id="ARBA00049428"/>
    </source>
</evidence>
<dbReference type="GO" id="GO:0016020">
    <property type="term" value="C:membrane"/>
    <property type="evidence" value="ECO:0007669"/>
    <property type="project" value="InterPro"/>
</dbReference>
<dbReference type="EMBL" id="BGZK01000081">
    <property type="protein sequence ID" value="GBP16731.1"/>
    <property type="molecule type" value="Genomic_DNA"/>
</dbReference>
<evidence type="ECO:0000256" key="11">
    <source>
        <dbReference type="ARBA" id="ARBA00048701"/>
    </source>
</evidence>
<evidence type="ECO:0000256" key="13">
    <source>
        <dbReference type="ARBA" id="ARBA00049221"/>
    </source>
</evidence>
<dbReference type="AlphaFoldDB" id="A0A4C1TRV2"/>
<evidence type="ECO:0000256" key="17">
    <source>
        <dbReference type="SAM" id="Phobius"/>
    </source>
</evidence>
<dbReference type="Proteomes" id="UP000299102">
    <property type="component" value="Unassembled WGS sequence"/>
</dbReference>
<sequence length="205" mass="23793">MHFGPAYDSIEAKASRMRVMKRQKTCSIRRVNVHTPADISQSILQTLYFAIAVLNDLIGTNESWPKKTPLITRLRDTIFSSIAFPLAIFVAFTFWSIYAIDRELIFPRALDAVFPVWSNHNHIRRGGQRTANFYNLKHDTARLFGKKNRLQHRRNGEFVKSSLPAIRQRSMYDENVAEQEEAENKLRLQSDELFYCREGDGLSQI</sequence>
<comment type="catalytic activity">
    <reaction evidence="13">
        <text>9-octadecanoyloxy-octadecanoate + H2O = 9-hydroxy-octadecanoate + octadecanoate + H(+)</text>
        <dbReference type="Rhea" id="RHEA:52096"/>
        <dbReference type="ChEBI" id="CHEBI:15377"/>
        <dbReference type="ChEBI" id="CHEBI:15378"/>
        <dbReference type="ChEBI" id="CHEBI:25629"/>
        <dbReference type="ChEBI" id="CHEBI:136286"/>
        <dbReference type="ChEBI" id="CHEBI:136373"/>
    </reaction>
    <physiologicalReaction direction="left-to-right" evidence="13">
        <dbReference type="Rhea" id="RHEA:52097"/>
    </physiologicalReaction>
</comment>
<evidence type="ECO:0000256" key="7">
    <source>
        <dbReference type="ARBA" id="ARBA00047368"/>
    </source>
</evidence>
<comment type="catalytic activity">
    <reaction evidence="8">
        <text>13-octadecanoyloxy-octadecanoate + H2O = 13-hydroxy-octadecanoate + octadecanoate + H(+)</text>
        <dbReference type="Rhea" id="RHEA:52084"/>
        <dbReference type="ChEBI" id="CHEBI:15377"/>
        <dbReference type="ChEBI" id="CHEBI:15378"/>
        <dbReference type="ChEBI" id="CHEBI:25629"/>
        <dbReference type="ChEBI" id="CHEBI:136304"/>
        <dbReference type="ChEBI" id="CHEBI:136335"/>
    </reaction>
    <physiologicalReaction direction="left-to-right" evidence="8">
        <dbReference type="Rhea" id="RHEA:52085"/>
    </physiologicalReaction>
</comment>
<gene>
    <name evidence="18" type="primary">ADTRP</name>
    <name evidence="18" type="ORF">EVAR_13352_1</name>
</gene>
<comment type="catalytic activity">
    <reaction evidence="15">
        <text>13-(9Z-hexadecenoyloxy)-octadecanoate + H2O = 13-hydroxy-octadecanoate + (9Z)-hexadecenoate + H(+)</text>
        <dbReference type="Rhea" id="RHEA:52076"/>
        <dbReference type="ChEBI" id="CHEBI:15377"/>
        <dbReference type="ChEBI" id="CHEBI:15378"/>
        <dbReference type="ChEBI" id="CHEBI:32372"/>
        <dbReference type="ChEBI" id="CHEBI:136304"/>
        <dbReference type="ChEBI" id="CHEBI:136315"/>
    </reaction>
    <physiologicalReaction direction="left-to-right" evidence="15">
        <dbReference type="Rhea" id="RHEA:52077"/>
    </physiologicalReaction>
</comment>
<keyword evidence="4 17" id="KW-0812">Transmembrane</keyword>
<keyword evidence="6 17" id="KW-0472">Membrane</keyword>
<evidence type="ECO:0000256" key="1">
    <source>
        <dbReference type="ARBA" id="ARBA00000923"/>
    </source>
</evidence>
<evidence type="ECO:0000256" key="14">
    <source>
        <dbReference type="ARBA" id="ARBA00049296"/>
    </source>
</evidence>
<reference evidence="18 19" key="1">
    <citation type="journal article" date="2019" name="Commun. Biol.">
        <title>The bagworm genome reveals a unique fibroin gene that provides high tensile strength.</title>
        <authorList>
            <person name="Kono N."/>
            <person name="Nakamura H."/>
            <person name="Ohtoshi R."/>
            <person name="Tomita M."/>
            <person name="Numata K."/>
            <person name="Arakawa K."/>
        </authorList>
    </citation>
    <scope>NUCLEOTIDE SEQUENCE [LARGE SCALE GENOMIC DNA]</scope>
</reference>
<evidence type="ECO:0000313" key="19">
    <source>
        <dbReference type="Proteomes" id="UP000299102"/>
    </source>
</evidence>
<comment type="catalytic activity">
    <reaction evidence="12">
        <text>9-(9Z-octadecenoyloxy)-octadecanoate + H2O = 9-hydroxy-octadecanoate + (9Z)-octadecenoate + H(+)</text>
        <dbReference type="Rhea" id="RHEA:52048"/>
        <dbReference type="ChEBI" id="CHEBI:15377"/>
        <dbReference type="ChEBI" id="CHEBI:15378"/>
        <dbReference type="ChEBI" id="CHEBI:30823"/>
        <dbReference type="ChEBI" id="CHEBI:136282"/>
        <dbReference type="ChEBI" id="CHEBI:136286"/>
    </reaction>
    <physiologicalReaction direction="left-to-right" evidence="12">
        <dbReference type="Rhea" id="RHEA:52049"/>
    </physiologicalReaction>
</comment>
<evidence type="ECO:0000256" key="8">
    <source>
        <dbReference type="ARBA" id="ARBA00047427"/>
    </source>
</evidence>
<feature type="transmembrane region" description="Helical" evidence="17">
    <location>
        <begin position="78"/>
        <end position="100"/>
    </location>
</feature>
<evidence type="ECO:0000256" key="2">
    <source>
        <dbReference type="ARBA" id="ARBA00004127"/>
    </source>
</evidence>
<comment type="catalytic activity">
    <reaction evidence="1">
        <text>9-(9Z-hexadecenoyloxy)-octadecanoate + H2O = (9Z)-hexadecenoate + 9-hydroxy-octadecanoate + H(+)</text>
        <dbReference type="Rhea" id="RHEA:52068"/>
        <dbReference type="ChEBI" id="CHEBI:15377"/>
        <dbReference type="ChEBI" id="CHEBI:15378"/>
        <dbReference type="ChEBI" id="CHEBI:32372"/>
        <dbReference type="ChEBI" id="CHEBI:136286"/>
        <dbReference type="ChEBI" id="CHEBI:136309"/>
    </reaction>
    <physiologicalReaction direction="left-to-right" evidence="1">
        <dbReference type="Rhea" id="RHEA:52069"/>
    </physiologicalReaction>
</comment>
<evidence type="ECO:0000256" key="5">
    <source>
        <dbReference type="ARBA" id="ARBA00022989"/>
    </source>
</evidence>
<dbReference type="InterPro" id="IPR006838">
    <property type="entry name" value="ADTRP_AIG1"/>
</dbReference>
<proteinExistence type="inferred from homology"/>
<evidence type="ECO:0000256" key="15">
    <source>
        <dbReference type="ARBA" id="ARBA00049322"/>
    </source>
</evidence>